<sequence length="338" mass="36604">MKSCLRPSHHTALHKNAGITGLSACALGVSLLAAPLAFSAENGAEEPAAVRFAVPPWPGVTVKSQLAATLFEALGYAPKQQEIGATIAYQAMSEDELDVYLAAWLPAQQGMYDTATQGKNKLIDLGNNVDGARLGFVVPDYMHEKGITSGKDLCSKDLQDKAGGTIYSIEIGSGTSDLLADMQDNGTYCLDEWDLSETSASGMFSQAKSMMKRDEWIVFYAWTPHWASIEYAIKFLDDPKDAWGPDGGRSDVRTLITPTFADENPNATRLLEQLVFSADQQSAMISGFSYEERPPEEVALDWLRDNPAQVKAFLDGVTTRSGDPAWPAAQKALDLPDA</sequence>
<dbReference type="SUPFAM" id="SSF53850">
    <property type="entry name" value="Periplasmic binding protein-like II"/>
    <property type="match status" value="1"/>
</dbReference>
<organism evidence="2 3">
    <name type="scientific">Vreelandella subglaciescola</name>
    <dbReference type="NCBI Taxonomy" id="29571"/>
    <lineage>
        <taxon>Bacteria</taxon>
        <taxon>Pseudomonadati</taxon>
        <taxon>Pseudomonadota</taxon>
        <taxon>Gammaproteobacteria</taxon>
        <taxon>Oceanospirillales</taxon>
        <taxon>Halomonadaceae</taxon>
        <taxon>Vreelandella</taxon>
    </lineage>
</organism>
<dbReference type="Gene3D" id="3.40.190.10">
    <property type="entry name" value="Periplasmic binding protein-like II"/>
    <property type="match status" value="1"/>
</dbReference>
<dbReference type="InParanoid" id="A0A1M7HRT8"/>
<evidence type="ECO:0000259" key="1">
    <source>
        <dbReference type="Pfam" id="PF04069"/>
    </source>
</evidence>
<dbReference type="Proteomes" id="UP000190911">
    <property type="component" value="Chromosome I"/>
</dbReference>
<protein>
    <submittedName>
        <fullName evidence="2">Glycine betaine/proline transport system substrate-binding protein</fullName>
    </submittedName>
</protein>
<dbReference type="STRING" id="29571.SAMN05878437_2301"/>
<feature type="domain" description="ABC-type glycine betaine transport system substrate-binding" evidence="1">
    <location>
        <begin position="49"/>
        <end position="304"/>
    </location>
</feature>
<dbReference type="GO" id="GO:0022857">
    <property type="term" value="F:transmembrane transporter activity"/>
    <property type="evidence" value="ECO:0007669"/>
    <property type="project" value="InterPro"/>
</dbReference>
<dbReference type="InterPro" id="IPR007210">
    <property type="entry name" value="ABC_Gly_betaine_transp_sub-bd"/>
</dbReference>
<evidence type="ECO:0000313" key="2">
    <source>
        <dbReference type="EMBL" id="SHM31119.1"/>
    </source>
</evidence>
<dbReference type="FunCoup" id="A0A1M7HRT8">
    <property type="interactions" value="78"/>
</dbReference>
<proteinExistence type="predicted"/>
<dbReference type="AlphaFoldDB" id="A0A1M7HRT8"/>
<reference evidence="2 3" key="1">
    <citation type="submission" date="2016-11" db="EMBL/GenBank/DDBJ databases">
        <authorList>
            <person name="Jaros S."/>
            <person name="Januszkiewicz K."/>
            <person name="Wedrychowicz H."/>
        </authorList>
    </citation>
    <scope>NUCLEOTIDE SEQUENCE [LARGE SCALE GENOMIC DNA]</scope>
    <source>
        <strain evidence="2 3">ACAM 12</strain>
    </source>
</reference>
<dbReference type="GO" id="GO:0043190">
    <property type="term" value="C:ATP-binding cassette (ABC) transporter complex"/>
    <property type="evidence" value="ECO:0007669"/>
    <property type="project" value="InterPro"/>
</dbReference>
<dbReference type="Pfam" id="PF04069">
    <property type="entry name" value="OpuAC"/>
    <property type="match status" value="1"/>
</dbReference>
<dbReference type="Gene3D" id="3.40.190.100">
    <property type="entry name" value="Glycine betaine-binding periplasmic protein, domain 2"/>
    <property type="match status" value="1"/>
</dbReference>
<name>A0A1M7HRT8_9GAMM</name>
<evidence type="ECO:0000313" key="3">
    <source>
        <dbReference type="Proteomes" id="UP000190911"/>
    </source>
</evidence>
<dbReference type="EMBL" id="LT670847">
    <property type="protein sequence ID" value="SHM31119.1"/>
    <property type="molecule type" value="Genomic_DNA"/>
</dbReference>
<gene>
    <name evidence="2" type="ORF">SAMN05878437_2301</name>
</gene>
<keyword evidence="3" id="KW-1185">Reference proteome</keyword>
<accession>A0A1M7HRT8</accession>
<dbReference type="OrthoDB" id="9787902at2"/>
<dbReference type="RefSeq" id="WP_079553766.1">
    <property type="nucleotide sequence ID" value="NZ_LT670847.1"/>
</dbReference>